<reference evidence="2" key="2">
    <citation type="submission" date="2020-05" db="UniProtKB">
        <authorList>
            <consortium name="EnsemblMetazoa"/>
        </authorList>
    </citation>
    <scope>IDENTIFICATION</scope>
    <source>
        <strain evidence="2">IAEA</strain>
    </source>
</reference>
<accession>A0A1A9ZWK5</accession>
<dbReference type="STRING" id="7398.A0A1A9ZWK5"/>
<evidence type="ECO:0000256" key="1">
    <source>
        <dbReference type="SAM" id="MobiDB-lite"/>
    </source>
</evidence>
<evidence type="ECO:0000313" key="3">
    <source>
        <dbReference type="Proteomes" id="UP000092445"/>
    </source>
</evidence>
<reference evidence="3" key="1">
    <citation type="submission" date="2014-03" db="EMBL/GenBank/DDBJ databases">
        <authorList>
            <person name="Aksoy S."/>
            <person name="Warren W."/>
            <person name="Wilson R.K."/>
        </authorList>
    </citation>
    <scope>NUCLEOTIDE SEQUENCE [LARGE SCALE GENOMIC DNA]</scope>
    <source>
        <strain evidence="3">IAEA</strain>
    </source>
</reference>
<organism evidence="2 3">
    <name type="scientific">Glossina pallidipes</name>
    <name type="common">Tsetse fly</name>
    <dbReference type="NCBI Taxonomy" id="7398"/>
    <lineage>
        <taxon>Eukaryota</taxon>
        <taxon>Metazoa</taxon>
        <taxon>Ecdysozoa</taxon>
        <taxon>Arthropoda</taxon>
        <taxon>Hexapoda</taxon>
        <taxon>Insecta</taxon>
        <taxon>Pterygota</taxon>
        <taxon>Neoptera</taxon>
        <taxon>Endopterygota</taxon>
        <taxon>Diptera</taxon>
        <taxon>Brachycera</taxon>
        <taxon>Muscomorpha</taxon>
        <taxon>Hippoboscoidea</taxon>
        <taxon>Glossinidae</taxon>
        <taxon>Glossina</taxon>
    </lineage>
</organism>
<dbReference type="VEuPathDB" id="VectorBase:GPAI027310"/>
<sequence>MDIRENCINPVGADSDHDDVNDHQIAGGRDSLTLDQSTNINNTDEIVERKASVKRQVSWGPPTVAEVEADTVKVKKITKQNGYYNGNNNTSNTSNISGNHIKSN</sequence>
<dbReference type="Proteomes" id="UP000092445">
    <property type="component" value="Unassembled WGS sequence"/>
</dbReference>
<dbReference type="EnsemblMetazoa" id="GPAI027310-RA">
    <property type="protein sequence ID" value="GPAI027310-PA"/>
    <property type="gene ID" value="GPAI027310"/>
</dbReference>
<dbReference type="AlphaFoldDB" id="A0A1A9ZWK5"/>
<feature type="region of interest" description="Disordered" evidence="1">
    <location>
        <begin position="81"/>
        <end position="104"/>
    </location>
</feature>
<protein>
    <submittedName>
        <fullName evidence="2">Uncharacterized protein</fullName>
    </submittedName>
</protein>
<name>A0A1A9ZWK5_GLOPL</name>
<feature type="region of interest" description="Disordered" evidence="1">
    <location>
        <begin position="1"/>
        <end position="37"/>
    </location>
</feature>
<proteinExistence type="predicted"/>
<keyword evidence="3" id="KW-1185">Reference proteome</keyword>
<evidence type="ECO:0000313" key="2">
    <source>
        <dbReference type="EnsemblMetazoa" id="GPAI027310-PA"/>
    </source>
</evidence>